<reference evidence="1" key="1">
    <citation type="journal article" date="2021" name="Proc. Natl. Acad. Sci. U.S.A.">
        <title>A Catalog of Tens of Thousands of Viruses from Human Metagenomes Reveals Hidden Associations with Chronic Diseases.</title>
        <authorList>
            <person name="Tisza M.J."/>
            <person name="Buck C.B."/>
        </authorList>
    </citation>
    <scope>NUCLEOTIDE SEQUENCE</scope>
    <source>
        <strain evidence="1">CtPrm3</strain>
    </source>
</reference>
<sequence>MDDYAFATVDEYRIDTGDAASDEERVAAELSRQSAKLRATLGMPRASSLTGDARELARDLVTDATRKKLVQPACAPMGVEDLTGVSQSSFTANGFQGSFTYQNPSGTAYFDRSTLAALKRLLGRGQRIGTVCPSYGRRP</sequence>
<organism evidence="1">
    <name type="scientific">Siphoviridae sp. ctPrm3</name>
    <dbReference type="NCBI Taxonomy" id="2827864"/>
    <lineage>
        <taxon>Viruses</taxon>
        <taxon>Duplodnaviria</taxon>
        <taxon>Heunggongvirae</taxon>
        <taxon>Uroviricota</taxon>
        <taxon>Caudoviricetes</taxon>
    </lineage>
</organism>
<accession>A0A8S5TP93</accession>
<name>A0A8S5TP93_9CAUD</name>
<evidence type="ECO:0000313" key="1">
    <source>
        <dbReference type="EMBL" id="DAF64957.1"/>
    </source>
</evidence>
<protein>
    <submittedName>
        <fullName evidence="1">Uncharacterized protein</fullName>
    </submittedName>
</protein>
<dbReference type="EMBL" id="BK032870">
    <property type="protein sequence ID" value="DAF64957.1"/>
    <property type="molecule type" value="Genomic_DNA"/>
</dbReference>
<proteinExistence type="predicted"/>